<evidence type="ECO:0000256" key="3">
    <source>
        <dbReference type="ARBA" id="ARBA00022737"/>
    </source>
</evidence>
<dbReference type="OrthoDB" id="40579at2759"/>
<dbReference type="Pfam" id="PF21549">
    <property type="entry name" value="PRDM2_PR"/>
    <property type="match status" value="1"/>
</dbReference>
<feature type="domain" description="C2H2-type" evidence="9">
    <location>
        <begin position="558"/>
        <end position="585"/>
    </location>
</feature>
<evidence type="ECO:0000259" key="9">
    <source>
        <dbReference type="PROSITE" id="PS50157"/>
    </source>
</evidence>
<feature type="domain" description="C2H2-type" evidence="9">
    <location>
        <begin position="626"/>
        <end position="653"/>
    </location>
</feature>
<keyword evidence="2" id="KW-0479">Metal-binding</keyword>
<feature type="domain" description="C2H2-type" evidence="9">
    <location>
        <begin position="765"/>
        <end position="793"/>
    </location>
</feature>
<feature type="domain" description="C2H2-type" evidence="9">
    <location>
        <begin position="737"/>
        <end position="762"/>
    </location>
</feature>
<dbReference type="GeneID" id="107227938"/>
<keyword evidence="11" id="KW-1185">Reference proteome</keyword>
<evidence type="ECO:0000256" key="1">
    <source>
        <dbReference type="ARBA" id="ARBA00004123"/>
    </source>
</evidence>
<evidence type="ECO:0000259" key="10">
    <source>
        <dbReference type="PROSITE" id="PS50280"/>
    </source>
</evidence>
<dbReference type="KEGG" id="nlo:107227938"/>
<evidence type="ECO:0000256" key="8">
    <source>
        <dbReference type="SAM" id="MobiDB-lite"/>
    </source>
</evidence>
<dbReference type="InParanoid" id="A0A6J0CBJ1"/>
<feature type="domain" description="C2H2-type" evidence="9">
    <location>
        <begin position="653"/>
        <end position="680"/>
    </location>
</feature>
<dbReference type="Gene3D" id="2.170.270.10">
    <property type="entry name" value="SET domain"/>
    <property type="match status" value="1"/>
</dbReference>
<dbReference type="InterPro" id="IPR001214">
    <property type="entry name" value="SET_dom"/>
</dbReference>
<gene>
    <name evidence="12" type="primary">LOC107227938</name>
</gene>
<dbReference type="PROSITE" id="PS00028">
    <property type="entry name" value="ZINC_FINGER_C2H2_1"/>
    <property type="match status" value="11"/>
</dbReference>
<evidence type="ECO:0000313" key="11">
    <source>
        <dbReference type="Proteomes" id="UP000829291"/>
    </source>
</evidence>
<evidence type="ECO:0000256" key="4">
    <source>
        <dbReference type="ARBA" id="ARBA00022771"/>
    </source>
</evidence>
<dbReference type="InterPro" id="IPR036236">
    <property type="entry name" value="Znf_C2H2_sf"/>
</dbReference>
<feature type="domain" description="SET" evidence="10">
    <location>
        <begin position="56"/>
        <end position="167"/>
    </location>
</feature>
<dbReference type="InterPro" id="IPR046341">
    <property type="entry name" value="SET_dom_sf"/>
</dbReference>
<dbReference type="Proteomes" id="UP000829291">
    <property type="component" value="Chromosome 2"/>
</dbReference>
<comment type="subcellular location">
    <subcellularLocation>
        <location evidence="1">Nucleus</location>
    </subcellularLocation>
</comment>
<keyword evidence="4 7" id="KW-0863">Zinc-finger</keyword>
<evidence type="ECO:0000256" key="6">
    <source>
        <dbReference type="ARBA" id="ARBA00023242"/>
    </source>
</evidence>
<dbReference type="SUPFAM" id="SSF57667">
    <property type="entry name" value="beta-beta-alpha zinc fingers"/>
    <property type="match status" value="5"/>
</dbReference>
<proteinExistence type="predicted"/>
<feature type="domain" description="C2H2-type" evidence="9">
    <location>
        <begin position="709"/>
        <end position="736"/>
    </location>
</feature>
<dbReference type="PANTHER" id="PTHR24381">
    <property type="entry name" value="ZINC FINGER PROTEIN"/>
    <property type="match status" value="1"/>
</dbReference>
<feature type="domain" description="C2H2-type" evidence="9">
    <location>
        <begin position="599"/>
        <end position="621"/>
    </location>
</feature>
<dbReference type="GO" id="GO:0008276">
    <property type="term" value="F:protein methyltransferase activity"/>
    <property type="evidence" value="ECO:0007669"/>
    <property type="project" value="UniProtKB-ARBA"/>
</dbReference>
<evidence type="ECO:0000256" key="2">
    <source>
        <dbReference type="ARBA" id="ARBA00022723"/>
    </source>
</evidence>
<dbReference type="PROSITE" id="PS50280">
    <property type="entry name" value="SET"/>
    <property type="match status" value="1"/>
</dbReference>
<dbReference type="RefSeq" id="XP_015524736.1">
    <property type="nucleotide sequence ID" value="XM_015669250.2"/>
</dbReference>
<dbReference type="GO" id="GO:0008170">
    <property type="term" value="F:N-methyltransferase activity"/>
    <property type="evidence" value="ECO:0007669"/>
    <property type="project" value="UniProtKB-ARBA"/>
</dbReference>
<dbReference type="InterPro" id="IPR013087">
    <property type="entry name" value="Znf_C2H2_type"/>
</dbReference>
<keyword evidence="3" id="KW-0677">Repeat</keyword>
<dbReference type="GO" id="GO:0000977">
    <property type="term" value="F:RNA polymerase II transcription regulatory region sequence-specific DNA binding"/>
    <property type="evidence" value="ECO:0007669"/>
    <property type="project" value="TreeGrafter"/>
</dbReference>
<dbReference type="PROSITE" id="PS50157">
    <property type="entry name" value="ZINC_FINGER_C2H2_2"/>
    <property type="match status" value="10"/>
</dbReference>
<dbReference type="GO" id="GO:0000981">
    <property type="term" value="F:DNA-binding transcription factor activity, RNA polymerase II-specific"/>
    <property type="evidence" value="ECO:0007669"/>
    <property type="project" value="TreeGrafter"/>
</dbReference>
<feature type="domain" description="C2H2-type" evidence="9">
    <location>
        <begin position="507"/>
        <end position="534"/>
    </location>
</feature>
<keyword evidence="6" id="KW-0539">Nucleus</keyword>
<dbReference type="SMART" id="SM00355">
    <property type="entry name" value="ZnF_C2H2"/>
    <property type="match status" value="14"/>
</dbReference>
<accession>A0A6J0CBJ1</accession>
<dbReference type="PANTHER" id="PTHR24381:SF393">
    <property type="entry name" value="CHROMATIN-LINKED ADAPTOR FOR MSL PROTEINS, ISOFORM B"/>
    <property type="match status" value="1"/>
</dbReference>
<name>A0A6J0CBJ1_NEOLC</name>
<reference evidence="12" key="1">
    <citation type="submission" date="2025-08" db="UniProtKB">
        <authorList>
            <consortium name="RefSeq"/>
        </authorList>
    </citation>
    <scope>IDENTIFICATION</scope>
    <source>
        <tissue evidence="12">Thorax and Abdomen</tissue>
    </source>
</reference>
<dbReference type="GO" id="GO:0008270">
    <property type="term" value="F:zinc ion binding"/>
    <property type="evidence" value="ECO:0007669"/>
    <property type="project" value="UniProtKB-KW"/>
</dbReference>
<dbReference type="Pfam" id="PF00096">
    <property type="entry name" value="zf-C2H2"/>
    <property type="match status" value="4"/>
</dbReference>
<keyword evidence="5" id="KW-0862">Zinc</keyword>
<feature type="region of interest" description="Disordered" evidence="8">
    <location>
        <begin position="284"/>
        <end position="305"/>
    </location>
</feature>
<feature type="domain" description="C2H2-type" evidence="9">
    <location>
        <begin position="680"/>
        <end position="708"/>
    </location>
</feature>
<dbReference type="GO" id="GO:0008757">
    <property type="term" value="F:S-adenosylmethionine-dependent methyltransferase activity"/>
    <property type="evidence" value="ECO:0007669"/>
    <property type="project" value="UniProtKB-ARBA"/>
</dbReference>
<dbReference type="Gene3D" id="3.30.160.60">
    <property type="entry name" value="Classic Zinc Finger"/>
    <property type="match status" value="8"/>
</dbReference>
<evidence type="ECO:0000256" key="7">
    <source>
        <dbReference type="PROSITE-ProRule" id="PRU00042"/>
    </source>
</evidence>
<protein>
    <submittedName>
        <fullName evidence="12">Zinc finger protein 470 isoform X1</fullName>
    </submittedName>
</protein>
<organism evidence="12">
    <name type="scientific">Neodiprion lecontei</name>
    <name type="common">Redheaded pine sawfly</name>
    <dbReference type="NCBI Taxonomy" id="441921"/>
    <lineage>
        <taxon>Eukaryota</taxon>
        <taxon>Metazoa</taxon>
        <taxon>Ecdysozoa</taxon>
        <taxon>Arthropoda</taxon>
        <taxon>Hexapoda</taxon>
        <taxon>Insecta</taxon>
        <taxon>Pterygota</taxon>
        <taxon>Neoptera</taxon>
        <taxon>Endopterygota</taxon>
        <taxon>Hymenoptera</taxon>
        <taxon>Tenthredinoidea</taxon>
        <taxon>Diprionidae</taxon>
        <taxon>Diprioninae</taxon>
        <taxon>Neodiprion</taxon>
    </lineage>
</organism>
<evidence type="ECO:0000313" key="12">
    <source>
        <dbReference type="RefSeq" id="XP_015524736.1"/>
    </source>
</evidence>
<evidence type="ECO:0000256" key="5">
    <source>
        <dbReference type="ARBA" id="ARBA00022833"/>
    </source>
</evidence>
<feature type="domain" description="C2H2-type" evidence="9">
    <location>
        <begin position="452"/>
        <end position="479"/>
    </location>
</feature>
<sequence>MNLPAVVRKSKDTEVSLSACSVCGQQHDTTTCPFLLDLHYVKDAPVLSRARQTLPENLEITKMADGLMTVTTRIELPRGTTFGPLYAKRIWTMNPLTHFPIRVFGKSTSETYHLDYSNENSSNWMCFVGPASNAKEQNLICYQVEQDIFYTAMRTIAIGEELRVWYAPYYALRMKMPVFNADFANVSATIPNSEIQQVIKTEKNGEQIGLLKKDVAQELAEKLPAQHLGARDDKATWNCRICSTVICSVVAYAKHLMEHYKPLIGVYCNICNKKCNNVTALERHKSSKHPEESSNDSVVGIPTSESQQQQNAQTIFLNISDSEGQTSEAMKDILEKFKAGKAITESSLLATSTPNDKDSHHSDLPILDTNSINVNDLLQNNGSLIENSSLKSILENQCLNMNLGLNTMTDSMLSVENISASDSVKFNVEELASELLDIVPDVDNINKRIDNLECDICDKKFEKVDYLYRHLRKHTGEFICPACLLVFARKENLLSHTCFSQKLDYHYECPYCQKPFMLKKYLRRHMVKHTAWNNCKWCHSPFSSQSELEAHKCLTPKHECLQCSKRFVHRAHLNRHLKLHENPKPAAKRVRKKPPEKPVICEKCGDVFKTPYSLKQHLSSHGERTYECDICQRRFHRIGVLKEHKAIHQAAQIPCSICGKKLKSKKALDIHMLLHGNKKYQCDKCDKSFFQKCNYQKHHTKFHSEKTPYKCSLCSLQFANKLKYNKHIESHTKPAQFMCATCPKSFHKECQLKRHTQTSHSGIVYRCPYCRMAFRHRHSVRRHFERQHNALREDWDKPGFLNQLTEKAPVEPINQAQIEDNKFLVNYEDVNNKDFGDTDNAQDGAMLLSVTGIDDTAFLQTPQTDSVVQLTTEDEANCNSITGHEILLQVAGIEQPGSITNSDLSLTEVPQLSISESDARLAESVLGNAYIFGEDGGDIMFYVLDNAPTISEY</sequence>
<dbReference type="GO" id="GO:0005634">
    <property type="term" value="C:nucleus"/>
    <property type="evidence" value="ECO:0007669"/>
    <property type="project" value="UniProtKB-SubCell"/>
</dbReference>
<dbReference type="AlphaFoldDB" id="A0A6J0CBJ1"/>